<dbReference type="EMBL" id="CAADJA010000002">
    <property type="protein sequence ID" value="VFS49321.1"/>
    <property type="molecule type" value="Genomic_DNA"/>
</dbReference>
<dbReference type="AlphaFoldDB" id="A0A2C6DNH6"/>
<dbReference type="Proteomes" id="UP000224974">
    <property type="component" value="Unassembled WGS sequence"/>
</dbReference>
<dbReference type="OrthoDB" id="6637983at2"/>
<dbReference type="Proteomes" id="UP000373449">
    <property type="component" value="Unassembled WGS sequence"/>
</dbReference>
<proteinExistence type="predicted"/>
<accession>A0A2C6DNH6</accession>
<sequence>MSINCQLHFTHQFVDMLMEAIKTSSIDAGWFQHSILPQIRRYPCHGRLFLNRVATNSNNQRLRWQLARRFNCNELRELSDEGWLILYLNQYPHVYLLALIPLSSTGVCNLEQQWINAE</sequence>
<dbReference type="EMBL" id="PDDX01000001">
    <property type="protein sequence ID" value="PHI30253.1"/>
    <property type="molecule type" value="Genomic_DNA"/>
</dbReference>
<keyword evidence="3" id="KW-1185">Reference proteome</keyword>
<protein>
    <submittedName>
        <fullName evidence="1">Uncharacterized protein</fullName>
    </submittedName>
</protein>
<reference evidence="2 4" key="3">
    <citation type="submission" date="2019-03" db="EMBL/GenBank/DDBJ databases">
        <authorList>
            <consortium name="Pathogen Informatics"/>
        </authorList>
    </citation>
    <scope>NUCLEOTIDE SEQUENCE [LARGE SCALE GENOMIC DNA]</scope>
    <source>
        <strain evidence="2 4">NCTC12282</strain>
    </source>
</reference>
<evidence type="ECO:0000313" key="3">
    <source>
        <dbReference type="Proteomes" id="UP000224974"/>
    </source>
</evidence>
<evidence type="ECO:0000313" key="2">
    <source>
        <dbReference type="EMBL" id="VFS49321.1"/>
    </source>
</evidence>
<reference evidence="3" key="2">
    <citation type="submission" date="2017-09" db="EMBL/GenBank/DDBJ databases">
        <title>FDA dAtabase for Regulatory Grade micrObial Sequences (FDA-ARGOS): Supporting development and validation of Infectious Disease Dx tests.</title>
        <authorList>
            <person name="Minogue T."/>
            <person name="Wolcott M."/>
            <person name="Wasieloski L."/>
            <person name="Aguilar W."/>
            <person name="Moore D."/>
            <person name="Tallon L."/>
            <person name="Sadzewicz L."/>
            <person name="Ott S."/>
            <person name="Zhao X."/>
            <person name="Nagaraj S."/>
            <person name="Vavikolanu K."/>
            <person name="Aluvathingal J."/>
            <person name="Nadendla S."/>
            <person name="Sichtig H."/>
        </authorList>
    </citation>
    <scope>NUCLEOTIDE SEQUENCE [LARGE SCALE GENOMIC DNA]</scope>
    <source>
        <strain evidence="3">FDAARGOS_387</strain>
    </source>
</reference>
<name>A0A2C6DNH6_9GAMM</name>
<organism evidence="1 3">
    <name type="scientific">Budvicia aquatica</name>
    <dbReference type="NCBI Taxonomy" id="82979"/>
    <lineage>
        <taxon>Bacteria</taxon>
        <taxon>Pseudomonadati</taxon>
        <taxon>Pseudomonadota</taxon>
        <taxon>Gammaproteobacteria</taxon>
        <taxon>Enterobacterales</taxon>
        <taxon>Budviciaceae</taxon>
        <taxon>Budvicia</taxon>
    </lineage>
</organism>
<gene>
    <name evidence="1" type="ORF">CRN84_13370</name>
    <name evidence="2" type="ORF">NCTC12282_03792</name>
</gene>
<dbReference type="RefSeq" id="WP_029094022.1">
    <property type="nucleotide sequence ID" value="NZ_CAADJA010000002.1"/>
</dbReference>
<evidence type="ECO:0000313" key="1">
    <source>
        <dbReference type="EMBL" id="PHI30253.1"/>
    </source>
</evidence>
<dbReference type="STRING" id="1111728.GCA_000427805_00873"/>
<evidence type="ECO:0000313" key="4">
    <source>
        <dbReference type="Proteomes" id="UP000373449"/>
    </source>
</evidence>
<reference evidence="1" key="1">
    <citation type="submission" date="2017-09" db="EMBL/GenBank/DDBJ databases">
        <title>FDA dAtabase for Regulatory Grade micrObial Sequences (FDA-ARGOS): Supporting development and validation of Infectious Disease Dx tests.</title>
        <authorList>
            <person name="Minogue T."/>
            <person name="Wolcott M."/>
            <person name="Wasieloski L."/>
            <person name="Aguilar W."/>
            <person name="Moore D."/>
            <person name="Tallon L.J."/>
            <person name="Sadzewicz L."/>
            <person name="Ott S."/>
            <person name="Zhao X."/>
            <person name="Nagaraj S."/>
            <person name="Vavikolanu K."/>
            <person name="Aluvathingal J."/>
            <person name="Nadendla S."/>
            <person name="Sichtig H."/>
        </authorList>
    </citation>
    <scope>NUCLEOTIDE SEQUENCE</scope>
    <source>
        <strain evidence="1">FDAARGOS_387</strain>
    </source>
</reference>